<evidence type="ECO:0000256" key="4">
    <source>
        <dbReference type="SAM" id="MobiDB-lite"/>
    </source>
</evidence>
<gene>
    <name evidence="6" type="primary">PGRP18</name>
</gene>
<dbReference type="GO" id="GO:0008270">
    <property type="term" value="F:zinc ion binding"/>
    <property type="evidence" value="ECO:0007669"/>
    <property type="project" value="InterPro"/>
</dbReference>
<proteinExistence type="evidence at transcript level"/>
<evidence type="ECO:0000256" key="3">
    <source>
        <dbReference type="ARBA" id="ARBA00022859"/>
    </source>
</evidence>
<evidence type="ECO:0000313" key="6">
    <source>
        <dbReference type="EMBL" id="BBK26517.1"/>
    </source>
</evidence>
<dbReference type="InterPro" id="IPR006619">
    <property type="entry name" value="PGRP_domain_met/bac"/>
</dbReference>
<feature type="compositionally biased region" description="Basic and acidic residues" evidence="4">
    <location>
        <begin position="146"/>
        <end position="157"/>
    </location>
</feature>
<sequence>MKPMHKPIQIAMFLHTKTEECNSREECVRFLQERQKLDMEEFDDIQFNFYISSDGAVYEGRGWDIEADKNSEDYETANRSVDIAYIGDFENKDLSQDLIQVGCDLIFWAKKIPGLLHEHINITTFWEDHIHILRDKQGNYNPLDDPATRDEEYKQDFPEPPWD</sequence>
<reference evidence="6" key="1">
    <citation type="submission" date="2019-05" db="EMBL/GenBank/DDBJ databases">
        <title>A large number of peptidoglycan recognition protein genes expressed in the bacteriome of the green rice leafhopper Nephotettix cincticeps (Hemiptera, Cicadellidae).</title>
        <authorList>
            <person name="Tomizawa M."/>
            <person name="Nakamura Y."/>
            <person name="Suetsugu Y."/>
            <person name="Noda H."/>
        </authorList>
    </citation>
    <scope>NUCLEOTIDE SEQUENCE</scope>
</reference>
<dbReference type="CDD" id="cd06583">
    <property type="entry name" value="PGRP"/>
    <property type="match status" value="1"/>
</dbReference>
<dbReference type="PANTHER" id="PTHR11022:SF74">
    <property type="entry name" value="PEPTIDOGLYCAN-RECOGNITION PROTEIN SA"/>
    <property type="match status" value="1"/>
</dbReference>
<evidence type="ECO:0000259" key="5">
    <source>
        <dbReference type="SMART" id="SM00701"/>
    </source>
</evidence>
<dbReference type="InterPro" id="IPR036505">
    <property type="entry name" value="Amidase/PGRP_sf"/>
</dbReference>
<accession>A0A5H2WX66</accession>
<dbReference type="InterPro" id="IPR002502">
    <property type="entry name" value="Amidase_domain"/>
</dbReference>
<feature type="region of interest" description="Disordered" evidence="4">
    <location>
        <begin position="141"/>
        <end position="163"/>
    </location>
</feature>
<dbReference type="InterPro" id="IPR015510">
    <property type="entry name" value="PGRP"/>
</dbReference>
<organism evidence="6">
    <name type="scientific">Nephotettix cincticeps</name>
    <name type="common">Green rice leafhopper</name>
    <name type="synonym">Selenocephalus cincticeps</name>
    <dbReference type="NCBI Taxonomy" id="94400"/>
    <lineage>
        <taxon>Eukaryota</taxon>
        <taxon>Metazoa</taxon>
        <taxon>Ecdysozoa</taxon>
        <taxon>Arthropoda</taxon>
        <taxon>Hexapoda</taxon>
        <taxon>Insecta</taxon>
        <taxon>Pterygota</taxon>
        <taxon>Neoptera</taxon>
        <taxon>Paraneoptera</taxon>
        <taxon>Hemiptera</taxon>
        <taxon>Auchenorrhyncha</taxon>
        <taxon>Membracoidea</taxon>
        <taxon>Cicadellidae</taxon>
        <taxon>Deltocephalinae</taxon>
        <taxon>Chiasmini</taxon>
        <taxon>Nephotettix</taxon>
    </lineage>
</organism>
<dbReference type="GO" id="GO:0045087">
    <property type="term" value="P:innate immune response"/>
    <property type="evidence" value="ECO:0007669"/>
    <property type="project" value="UniProtKB-KW"/>
</dbReference>
<evidence type="ECO:0000256" key="2">
    <source>
        <dbReference type="ARBA" id="ARBA00022588"/>
    </source>
</evidence>
<dbReference type="SUPFAM" id="SSF55846">
    <property type="entry name" value="N-acetylmuramoyl-L-alanine amidase-like"/>
    <property type="match status" value="1"/>
</dbReference>
<protein>
    <submittedName>
        <fullName evidence="6">Peptidoglycan recognition protein 18</fullName>
    </submittedName>
</protein>
<dbReference type="Gene3D" id="3.40.80.10">
    <property type="entry name" value="Peptidoglycan recognition protein-like"/>
    <property type="match status" value="1"/>
</dbReference>
<name>A0A5H2WX66_NEPCI</name>
<dbReference type="SMART" id="SM00701">
    <property type="entry name" value="PGRP"/>
    <property type="match status" value="1"/>
</dbReference>
<evidence type="ECO:0000256" key="1">
    <source>
        <dbReference type="ARBA" id="ARBA00007553"/>
    </source>
</evidence>
<dbReference type="AlphaFoldDB" id="A0A5H2WX66"/>
<dbReference type="PANTHER" id="PTHR11022">
    <property type="entry name" value="PEPTIDOGLYCAN RECOGNITION PROTEIN"/>
    <property type="match status" value="1"/>
</dbReference>
<dbReference type="GO" id="GO:0009253">
    <property type="term" value="P:peptidoglycan catabolic process"/>
    <property type="evidence" value="ECO:0007669"/>
    <property type="project" value="InterPro"/>
</dbReference>
<dbReference type="EMBL" id="LC484311">
    <property type="protein sequence ID" value="BBK26517.1"/>
    <property type="molecule type" value="mRNA"/>
</dbReference>
<keyword evidence="2" id="KW-0399">Innate immunity</keyword>
<comment type="similarity">
    <text evidence="1">Belongs to the N-acetylmuramoyl-L-alanine amidase 2 family.</text>
</comment>
<keyword evidence="3" id="KW-0391">Immunity</keyword>
<feature type="domain" description="Peptidoglycan recognition protein family" evidence="5">
    <location>
        <begin position="1"/>
        <end position="121"/>
    </location>
</feature>
<dbReference type="GO" id="GO:0008745">
    <property type="term" value="F:N-acetylmuramoyl-L-alanine amidase activity"/>
    <property type="evidence" value="ECO:0007669"/>
    <property type="project" value="InterPro"/>
</dbReference>